<organism evidence="2 3">
    <name type="scientific">Hermanssonia centrifuga</name>
    <dbReference type="NCBI Taxonomy" id="98765"/>
    <lineage>
        <taxon>Eukaryota</taxon>
        <taxon>Fungi</taxon>
        <taxon>Dikarya</taxon>
        <taxon>Basidiomycota</taxon>
        <taxon>Agaricomycotina</taxon>
        <taxon>Agaricomycetes</taxon>
        <taxon>Polyporales</taxon>
        <taxon>Meruliaceae</taxon>
        <taxon>Hermanssonia</taxon>
    </lineage>
</organism>
<evidence type="ECO:0000256" key="1">
    <source>
        <dbReference type="SAM" id="MobiDB-lite"/>
    </source>
</evidence>
<feature type="region of interest" description="Disordered" evidence="1">
    <location>
        <begin position="122"/>
        <end position="167"/>
    </location>
</feature>
<sequence length="167" mass="17206">MVQSRRNVCTYEVPSAGTVGICALVAGELVDEYTSVTVIVARAAAATSLTASMTGRTVGLEDILESTGTSTVGVRTLVPRVDVDEHSAVTVQIAGAFAVTATSVAGESDGLARKAAGVNRRSPKEFMSGGAGGVCTSFREDNESGGRDEDGETGKHVERLDLKKGLE</sequence>
<reference evidence="2 3" key="1">
    <citation type="submission" date="2018-02" db="EMBL/GenBank/DDBJ databases">
        <title>Genome sequence of the basidiomycete white-rot fungus Phlebia centrifuga.</title>
        <authorList>
            <person name="Granchi Z."/>
            <person name="Peng M."/>
            <person name="de Vries R.P."/>
            <person name="Hilden K."/>
            <person name="Makela M.R."/>
            <person name="Grigoriev I."/>
            <person name="Riley R."/>
        </authorList>
    </citation>
    <scope>NUCLEOTIDE SEQUENCE [LARGE SCALE GENOMIC DNA]</scope>
    <source>
        <strain evidence="2 3">FBCC195</strain>
    </source>
</reference>
<keyword evidence="3" id="KW-1185">Reference proteome</keyword>
<dbReference type="Proteomes" id="UP000186601">
    <property type="component" value="Unassembled WGS sequence"/>
</dbReference>
<dbReference type="EMBL" id="MLYV02000540">
    <property type="protein sequence ID" value="PSR84233.1"/>
    <property type="molecule type" value="Genomic_DNA"/>
</dbReference>
<accession>A0A2R6P2C3</accession>
<feature type="compositionally biased region" description="Basic and acidic residues" evidence="1">
    <location>
        <begin position="138"/>
        <end position="167"/>
    </location>
</feature>
<evidence type="ECO:0000313" key="3">
    <source>
        <dbReference type="Proteomes" id="UP000186601"/>
    </source>
</evidence>
<protein>
    <submittedName>
        <fullName evidence="2">Uncharacterized protein</fullName>
    </submittedName>
</protein>
<comment type="caution">
    <text evidence="2">The sequence shown here is derived from an EMBL/GenBank/DDBJ whole genome shotgun (WGS) entry which is preliminary data.</text>
</comment>
<gene>
    <name evidence="2" type="ORF">PHLCEN_2v5521</name>
</gene>
<dbReference type="AlphaFoldDB" id="A0A2R6P2C3"/>
<proteinExistence type="predicted"/>
<name>A0A2R6P2C3_9APHY</name>
<evidence type="ECO:0000313" key="2">
    <source>
        <dbReference type="EMBL" id="PSR84233.1"/>
    </source>
</evidence>